<evidence type="ECO:0000313" key="3">
    <source>
        <dbReference type="Proteomes" id="UP001642484"/>
    </source>
</evidence>
<accession>A0ABP0I713</accession>
<proteinExistence type="predicted"/>
<gene>
    <name evidence="2" type="ORF">CCMP2556_LOCUS5212</name>
</gene>
<dbReference type="EMBL" id="CAXAMN010002224">
    <property type="protein sequence ID" value="CAK8998365.1"/>
    <property type="molecule type" value="Genomic_DNA"/>
</dbReference>
<dbReference type="PANTHER" id="PTHR24114:SF2">
    <property type="entry name" value="F-BOX DOMAIN-CONTAINING PROTEIN-RELATED"/>
    <property type="match status" value="1"/>
</dbReference>
<dbReference type="PANTHER" id="PTHR24114">
    <property type="entry name" value="LEUCINE RICH REPEAT FAMILY PROTEIN"/>
    <property type="match status" value="1"/>
</dbReference>
<comment type="caution">
    <text evidence="2">The sequence shown here is derived from an EMBL/GenBank/DDBJ whole genome shotgun (WGS) entry which is preliminary data.</text>
</comment>
<feature type="region of interest" description="Disordered" evidence="1">
    <location>
        <begin position="106"/>
        <end position="125"/>
    </location>
</feature>
<evidence type="ECO:0000256" key="1">
    <source>
        <dbReference type="SAM" id="MobiDB-lite"/>
    </source>
</evidence>
<dbReference type="Proteomes" id="UP001642484">
    <property type="component" value="Unassembled WGS sequence"/>
</dbReference>
<name>A0ABP0I713_9DINO</name>
<dbReference type="SMART" id="SM00368">
    <property type="entry name" value="LRR_RI"/>
    <property type="match status" value="3"/>
</dbReference>
<feature type="region of interest" description="Disordered" evidence="1">
    <location>
        <begin position="30"/>
        <end position="95"/>
    </location>
</feature>
<reference evidence="2 3" key="1">
    <citation type="submission" date="2024-02" db="EMBL/GenBank/DDBJ databases">
        <authorList>
            <person name="Chen Y."/>
            <person name="Shah S."/>
            <person name="Dougan E. K."/>
            <person name="Thang M."/>
            <person name="Chan C."/>
        </authorList>
    </citation>
    <scope>NUCLEOTIDE SEQUENCE [LARGE SCALE GENOMIC DNA]</scope>
</reference>
<feature type="region of interest" description="Disordered" evidence="1">
    <location>
        <begin position="1"/>
        <end position="20"/>
    </location>
</feature>
<evidence type="ECO:0000313" key="2">
    <source>
        <dbReference type="EMBL" id="CAK8998365.1"/>
    </source>
</evidence>
<feature type="region of interest" description="Disordered" evidence="1">
    <location>
        <begin position="619"/>
        <end position="639"/>
    </location>
</feature>
<dbReference type="InterPro" id="IPR052394">
    <property type="entry name" value="LRR-containing"/>
</dbReference>
<dbReference type="SUPFAM" id="SSF52047">
    <property type="entry name" value="RNI-like"/>
    <property type="match status" value="1"/>
</dbReference>
<sequence length="983" mass="108799">MRRRPSKPSPLDEDERDAIRIRSPGALGWRLEPPCYTLEGPSPKSPWPKLLGDETCFRTSSKRRGRCMSQPAATFHQPTSPISPTPSPPSRLKRTGSAGFACVELPTLRPTSPQSPPREPGARRASFGDYEDACAKLGLLPKFARAVQERRCKDTLELSGLGFGDAQLQAMLGDRQLLPLANVTRFRVRDARLTGEGVEALVSKLPAQTEIVDLTHNETALRGSVAFSQRMQRRLLPQLRWLDLSMNNLRDAAIQPLAFGLLCCPLLIRLELNHNFLEEGQALGDLVASHPRLMRLSLHGNALNSLGGAQLFEGLATNARQDGQLSDLDVAWNHLDASPSVSAPSAAAALALAEVLRISVTLYHLDLSYNNLGPTSCEIIAEGLRDNHFLYGLHMVGNAATMDADGFLCPALESPKASRSFSTPSELVPPTEQHLARQGMDGRLGAKAVDYIGHGDHRRSTATDEEVLRERDVLEQQTTCWACEGWERLELRWAVLDGEPEPKAVWAFTSIDGFVSALRLKRAEHAEGATKGAHFAAARMVPRECKVLGIFQVDSALRVAPGATEVLEAPVEIELRACEELPILEPLEKDIASKEVVKKGGNYEHRLILRMQEANVLSRPATRGPLPSSRSVLLDGPGGPVQMPRITEREFRMKTKVPRGVPFYADWQSDDEKLEECFLLDWSRAKVARIVGKCSEIDQKHTEELVLSNYRSLVALYRELGDGFGVTQLEASALLMQAGLVDENTRVADIDRCFIAAKVLPSQLRKAGAALLGEKVLSRHQFLEFLLRVADQRFLQRGRSAGMADAMSQMMAALAPVAEAKMAELDRFHEAFHSDEVDDVIKKHHSTLQELYRRYSGRTTVPGAARFMSLGEFQDFLEASKSYNSDFVPRRCGVAFRLGMMTQPEEVFRSRFQEMNFLEFQHAVGMVTLLRSGSATSTTQHDASTLPQPARVAELVESFILQKLAPLTNHRRASGAEWTTQRT</sequence>
<protein>
    <submittedName>
        <fullName evidence="2">Uncharacterized protein</fullName>
    </submittedName>
</protein>
<keyword evidence="3" id="KW-1185">Reference proteome</keyword>
<dbReference type="InterPro" id="IPR032675">
    <property type="entry name" value="LRR_dom_sf"/>
</dbReference>
<organism evidence="2 3">
    <name type="scientific">Durusdinium trenchii</name>
    <dbReference type="NCBI Taxonomy" id="1381693"/>
    <lineage>
        <taxon>Eukaryota</taxon>
        <taxon>Sar</taxon>
        <taxon>Alveolata</taxon>
        <taxon>Dinophyceae</taxon>
        <taxon>Suessiales</taxon>
        <taxon>Symbiodiniaceae</taxon>
        <taxon>Durusdinium</taxon>
    </lineage>
</organism>
<dbReference type="Gene3D" id="3.80.10.10">
    <property type="entry name" value="Ribonuclease Inhibitor"/>
    <property type="match status" value="1"/>
</dbReference>